<evidence type="ECO:0000313" key="2">
    <source>
        <dbReference type="Proteomes" id="UP000298616"/>
    </source>
</evidence>
<keyword evidence="2" id="KW-1185">Reference proteome</keyword>
<dbReference type="KEGG" id="fpf:DCC35_09975"/>
<sequence length="193" mass="22324">MPDQESNLIEIPRQFYSYAERAPFQFCIECNKELYLTNNQYVIEKVVKRYPKLDAEDVVFEYAMCLSCADMFRKQLSKDSRKSIDEYFQDHLMSKSQDELLIDPDNIDQNTNSCLIKGTDVKEVEEYQLFAVCKGKTLMPNTSPYMLSGEVMDELSNLMSNPTIDLLNGFKNKHFGPPSEINDLLKDPSLMIV</sequence>
<accession>A0A4D7JNI1</accession>
<gene>
    <name evidence="1" type="ORF">DCC35_09975</name>
</gene>
<reference evidence="1 2" key="1">
    <citation type="submission" date="2018-04" db="EMBL/GenBank/DDBJ databases">
        <title>Complete genome uncultured novel isolate.</title>
        <authorList>
            <person name="Merlino G."/>
        </authorList>
    </citation>
    <scope>NUCLEOTIDE SEQUENCE [LARGE SCALE GENOMIC DNA]</scope>
    <source>
        <strain evidence="2">R1DC9</strain>
    </source>
</reference>
<dbReference type="AlphaFoldDB" id="A0A4D7JNI1"/>
<proteinExistence type="predicted"/>
<protein>
    <submittedName>
        <fullName evidence="1">Uncharacterized protein</fullName>
    </submittedName>
</protein>
<dbReference type="EMBL" id="CP028923">
    <property type="protein sequence ID" value="QCK15050.1"/>
    <property type="molecule type" value="Genomic_DNA"/>
</dbReference>
<dbReference type="OrthoDB" id="1467052at2"/>
<evidence type="ECO:0000313" key="1">
    <source>
        <dbReference type="EMBL" id="QCK15050.1"/>
    </source>
</evidence>
<organism evidence="1 2">
    <name type="scientific">Mangrovivirga cuniculi</name>
    <dbReference type="NCBI Taxonomy" id="2715131"/>
    <lineage>
        <taxon>Bacteria</taxon>
        <taxon>Pseudomonadati</taxon>
        <taxon>Bacteroidota</taxon>
        <taxon>Cytophagia</taxon>
        <taxon>Cytophagales</taxon>
        <taxon>Mangrovivirgaceae</taxon>
        <taxon>Mangrovivirga</taxon>
    </lineage>
</organism>
<name>A0A4D7JNI1_9BACT</name>
<dbReference type="RefSeq" id="WP_137090636.1">
    <property type="nucleotide sequence ID" value="NZ_CP028923.1"/>
</dbReference>
<dbReference type="Proteomes" id="UP000298616">
    <property type="component" value="Chromosome"/>
</dbReference>